<evidence type="ECO:0000256" key="8">
    <source>
        <dbReference type="ARBA" id="ARBA00023316"/>
    </source>
</evidence>
<evidence type="ECO:0000313" key="11">
    <source>
        <dbReference type="Proteomes" id="UP001244564"/>
    </source>
</evidence>
<dbReference type="Proteomes" id="UP001244564">
    <property type="component" value="Chromosome"/>
</dbReference>
<dbReference type="Pfam" id="PF01427">
    <property type="entry name" value="Peptidase_M15"/>
    <property type="match status" value="1"/>
</dbReference>
<evidence type="ECO:0000256" key="6">
    <source>
        <dbReference type="ARBA" id="ARBA00022997"/>
    </source>
</evidence>
<accession>A0ABY8KGP3</accession>
<proteinExistence type="inferred from homology"/>
<reference evidence="10 11" key="1">
    <citation type="submission" date="2023-04" db="EMBL/GenBank/DDBJ databases">
        <title>Genomic of Lysinibacillus capsici TSBLM.</title>
        <authorList>
            <person name="Hu X.S."/>
            <person name="Yu C.H."/>
        </authorList>
    </citation>
    <scope>NUCLEOTIDE SEQUENCE [LARGE SCALE GENOMIC DNA]</scope>
    <source>
        <strain evidence="10 11">TSBLM</strain>
    </source>
</reference>
<evidence type="ECO:0000256" key="3">
    <source>
        <dbReference type="ARBA" id="ARBA00022723"/>
    </source>
</evidence>
<dbReference type="RefSeq" id="WP_048390226.1">
    <property type="nucleotide sequence ID" value="NZ_CP122283.1"/>
</dbReference>
<name>A0ABY8KGP3_9BACI</name>
<feature type="site" description="Transition state stabilizer" evidence="9">
    <location>
        <position position="86"/>
    </location>
</feature>
<evidence type="ECO:0000256" key="4">
    <source>
        <dbReference type="ARBA" id="ARBA00022801"/>
    </source>
</evidence>
<evidence type="ECO:0000313" key="10">
    <source>
        <dbReference type="EMBL" id="WGF38667.1"/>
    </source>
</evidence>
<keyword evidence="8" id="KW-0961">Cell wall biogenesis/degradation</keyword>
<evidence type="ECO:0000256" key="7">
    <source>
        <dbReference type="ARBA" id="ARBA00023049"/>
    </source>
</evidence>
<evidence type="ECO:0000256" key="9">
    <source>
        <dbReference type="HAMAP-Rule" id="MF_01924"/>
    </source>
</evidence>
<sequence length="243" mass="27927">MNLFQPIAPSLNGSPSPSPVVCENNEPLIQLTGAHPRIFMEPIYYQQQISNSLRVIHVREGVYERLQQVLTLLPQEYCLLLYDGYRPFQVQQHLFSHFSQQLAKRMPQLTSQEIVQATKKYVAFPSKDAAHLAPHLTGGAIDVTLADVHGKALDLGTAFDEMNEKSATRYFEQHTHENPLACQYRRLLYNCMTLAGFTNYAEEWWHYDYGNVAWARRVQAQAAHYGAVHATIQNHHVKEFRFL</sequence>
<keyword evidence="4 9" id="KW-0378">Hydrolase</keyword>
<dbReference type="SUPFAM" id="SSF55166">
    <property type="entry name" value="Hedgehog/DD-peptidase"/>
    <property type="match status" value="1"/>
</dbReference>
<comment type="function">
    <text evidence="9">Catalyzes hydrolysis of the D-alanyl-D-alanine dipeptide.</text>
</comment>
<keyword evidence="11" id="KW-1185">Reference proteome</keyword>
<keyword evidence="3 9" id="KW-0479">Metal-binding</keyword>
<feature type="binding site" evidence="9">
    <location>
        <position position="206"/>
    </location>
    <ligand>
        <name>Zn(2+)</name>
        <dbReference type="ChEBI" id="CHEBI:29105"/>
        <note>catalytic</note>
    </ligand>
</feature>
<evidence type="ECO:0000256" key="1">
    <source>
        <dbReference type="ARBA" id="ARBA00001362"/>
    </source>
</evidence>
<keyword evidence="5 9" id="KW-0862">Zinc</keyword>
<dbReference type="InterPro" id="IPR000755">
    <property type="entry name" value="A_A_dipeptidase"/>
</dbReference>
<dbReference type="PANTHER" id="PTHR43126:SF2">
    <property type="entry name" value="D-ALANYL-D-ALANINE DIPEPTIDASE"/>
    <property type="match status" value="1"/>
</dbReference>
<dbReference type="InterPro" id="IPR009045">
    <property type="entry name" value="Zn_M74/Hedgehog-like"/>
</dbReference>
<feature type="binding site" evidence="9">
    <location>
        <position position="135"/>
    </location>
    <ligand>
        <name>Zn(2+)</name>
        <dbReference type="ChEBI" id="CHEBI:29105"/>
        <note>catalytic</note>
    </ligand>
</feature>
<dbReference type="Gene3D" id="3.30.1380.10">
    <property type="match status" value="1"/>
</dbReference>
<comment type="cofactor">
    <cofactor evidence="9">
        <name>Zn(2+)</name>
        <dbReference type="ChEBI" id="CHEBI:29105"/>
    </cofactor>
    <text evidence="9">Binds 1 zinc ion per subunit.</text>
</comment>
<feature type="active site" description="Proton donor/acceptor" evidence="9">
    <location>
        <position position="203"/>
    </location>
</feature>
<dbReference type="HAMAP" id="MF_01924">
    <property type="entry name" value="A_A_dipeptidase"/>
    <property type="match status" value="1"/>
</dbReference>
<dbReference type="CDD" id="cd14843">
    <property type="entry name" value="D-Ala-D-Ala_dipeptidase_like"/>
    <property type="match status" value="1"/>
</dbReference>
<comment type="catalytic activity">
    <reaction evidence="1 9">
        <text>D-alanyl-D-alanine + H2O = 2 D-alanine</text>
        <dbReference type="Rhea" id="RHEA:20661"/>
        <dbReference type="ChEBI" id="CHEBI:15377"/>
        <dbReference type="ChEBI" id="CHEBI:57416"/>
        <dbReference type="ChEBI" id="CHEBI:57822"/>
        <dbReference type="EC" id="3.4.13.22"/>
    </reaction>
</comment>
<dbReference type="EC" id="3.4.13.22" evidence="9"/>
<keyword evidence="2 9" id="KW-0645">Protease</keyword>
<evidence type="ECO:0000256" key="2">
    <source>
        <dbReference type="ARBA" id="ARBA00022670"/>
    </source>
</evidence>
<gene>
    <name evidence="10" type="ORF">QBO96_23600</name>
</gene>
<feature type="binding site" evidence="9">
    <location>
        <position position="142"/>
    </location>
    <ligand>
        <name>Zn(2+)</name>
        <dbReference type="ChEBI" id="CHEBI:29105"/>
        <note>catalytic</note>
    </ligand>
</feature>
<evidence type="ECO:0000256" key="5">
    <source>
        <dbReference type="ARBA" id="ARBA00022833"/>
    </source>
</evidence>
<dbReference type="EMBL" id="CP122283">
    <property type="protein sequence ID" value="WGF38667.1"/>
    <property type="molecule type" value="Genomic_DNA"/>
</dbReference>
<comment type="similarity">
    <text evidence="9">Belongs to the peptidase M15D family.</text>
</comment>
<keyword evidence="6 9" id="KW-0224">Dipeptidase</keyword>
<protein>
    <recommendedName>
        <fullName evidence="9">D-alanyl-D-alanine dipeptidase</fullName>
        <shortName evidence="9">D-Ala-D-Ala dipeptidase</shortName>
        <ecNumber evidence="9">3.4.13.22</ecNumber>
    </recommendedName>
</protein>
<organism evidence="10 11">
    <name type="scientific">Lysinibacillus capsici</name>
    <dbReference type="NCBI Taxonomy" id="2115968"/>
    <lineage>
        <taxon>Bacteria</taxon>
        <taxon>Bacillati</taxon>
        <taxon>Bacillota</taxon>
        <taxon>Bacilli</taxon>
        <taxon>Bacillales</taxon>
        <taxon>Bacillaceae</taxon>
        <taxon>Lysinibacillus</taxon>
    </lineage>
</organism>
<dbReference type="PANTHER" id="PTHR43126">
    <property type="entry name" value="D-ALANYL-D-ALANINE DIPEPTIDASE"/>
    <property type="match status" value="1"/>
</dbReference>
<keyword evidence="7 9" id="KW-0482">Metalloprotease</keyword>